<dbReference type="STRING" id="623744.A0A553Q9R7"/>
<reference evidence="3 4" key="1">
    <citation type="journal article" date="2019" name="Sci. Data">
        <title>Hybrid genome assembly and annotation of Danionella translucida.</title>
        <authorList>
            <person name="Kadobianskyi M."/>
            <person name="Schulze L."/>
            <person name="Schuelke M."/>
            <person name="Judkewitz B."/>
        </authorList>
    </citation>
    <scope>NUCLEOTIDE SEQUENCE [LARGE SCALE GENOMIC DNA]</scope>
    <source>
        <strain evidence="3 4">Bolton</strain>
    </source>
</reference>
<protein>
    <recommendedName>
        <fullName evidence="2">VLIG-type G domain-containing protein</fullName>
    </recommendedName>
</protein>
<feature type="region of interest" description="Disordered" evidence="1">
    <location>
        <begin position="741"/>
        <end position="764"/>
    </location>
</feature>
<dbReference type="PROSITE" id="PS51717">
    <property type="entry name" value="G_VLIG"/>
    <property type="match status" value="1"/>
</dbReference>
<dbReference type="EMBL" id="SRMA01026193">
    <property type="protein sequence ID" value="TRY86683.1"/>
    <property type="molecule type" value="Genomic_DNA"/>
</dbReference>
<dbReference type="Pfam" id="PF25496">
    <property type="entry name" value="URGCP"/>
    <property type="match status" value="1"/>
</dbReference>
<comment type="caution">
    <text evidence="3">The sequence shown here is derived from an EMBL/GenBank/DDBJ whole genome shotgun (WGS) entry which is preliminary data.</text>
</comment>
<dbReference type="Proteomes" id="UP000316079">
    <property type="component" value="Unassembled WGS sequence"/>
</dbReference>
<feature type="compositionally biased region" description="Polar residues" evidence="1">
    <location>
        <begin position="745"/>
        <end position="764"/>
    </location>
</feature>
<gene>
    <name evidence="3" type="ORF">DNTS_025800</name>
</gene>
<accession>A0A553Q9R7</accession>
<dbReference type="PANTHER" id="PTHR14819:SF9">
    <property type="entry name" value="UP-REGULATOR OF CELL PROLIFERATION-LIKE"/>
    <property type="match status" value="1"/>
</dbReference>
<dbReference type="GO" id="GO:0005525">
    <property type="term" value="F:GTP binding"/>
    <property type="evidence" value="ECO:0007669"/>
    <property type="project" value="InterPro"/>
</dbReference>
<proteinExistence type="predicted"/>
<dbReference type="InterPro" id="IPR058641">
    <property type="entry name" value="GVIN1_dom"/>
</dbReference>
<dbReference type="InterPro" id="IPR030383">
    <property type="entry name" value="G_VLIG_dom"/>
</dbReference>
<keyword evidence="4" id="KW-1185">Reference proteome</keyword>
<name>A0A553Q9R7_9TELE</name>
<dbReference type="PANTHER" id="PTHR14819">
    <property type="entry name" value="GTP-BINDING"/>
    <property type="match status" value="1"/>
</dbReference>
<feature type="domain" description="VLIG-type G" evidence="2">
    <location>
        <begin position="583"/>
        <end position="685"/>
    </location>
</feature>
<evidence type="ECO:0000313" key="3">
    <source>
        <dbReference type="EMBL" id="TRY86683.1"/>
    </source>
</evidence>
<organism evidence="3 4">
    <name type="scientific">Danionella cerebrum</name>
    <dbReference type="NCBI Taxonomy" id="2873325"/>
    <lineage>
        <taxon>Eukaryota</taxon>
        <taxon>Metazoa</taxon>
        <taxon>Chordata</taxon>
        <taxon>Craniata</taxon>
        <taxon>Vertebrata</taxon>
        <taxon>Euteleostomi</taxon>
        <taxon>Actinopterygii</taxon>
        <taxon>Neopterygii</taxon>
        <taxon>Teleostei</taxon>
        <taxon>Ostariophysi</taxon>
        <taxon>Cypriniformes</taxon>
        <taxon>Danionidae</taxon>
        <taxon>Danioninae</taxon>
        <taxon>Danionella</taxon>
    </lineage>
</organism>
<evidence type="ECO:0000313" key="4">
    <source>
        <dbReference type="Proteomes" id="UP000316079"/>
    </source>
</evidence>
<sequence length="1527" mass="174138">MSLHRKNVPDPGPLTTEIVSEIDRDKHILLNMLDLHREKMAPLDLTTMLYEITPSTEDNIPQDPTELSKAFLRRLWMSNPQARSTCCNKVVGQYGLDMDENSNCAINPLDLIAVIYMTTNCFLQQEITHRMLQNTFAVPLYLPPIHPDKKGTLLLGPFRSVLGEWKSPSEGAVMKNMANSRMPFLSAVRLGKCNVSKSRVLNLVLGGLHKQNDCFINCGMEGGELPRVLSDGLVEVCWNLPSGDFYDSAFPRPVLIANLRGDAATFEKQMRLLCYTSAVLVVFCESFGTQERELLLSWRDNTSHLIVIDCSTGTEYGLVNENEKLKQRLVKDLELPEGTVLNGSQCNEEQIAESLRDVLNRFIPNLHTASLVGTAGMADDLDINVDEDEICRMAFTEVEEVLSGIEDGVTSYLENQLPLQGAVWKQLCQLEKQEARHQQNANQSIIGEKENLITQLLDYKLTAAMRSFVEAVCSPDANKRAFFLSWMKVKLEVMQLDKLPQKESTEEPCIGLEHFLREMGLIYERYFQSPNSDLYDMFRLPYVGGELLFYGVPLELYDGDASAFPVKWVYSVLYEVYRQLPKFTRMRVLTVLGFDNSKNAELVSALFGVNFPKWGRRHIKGAYMLLLSLPDNFRMEMDCEFLMVICTEGLNHTAEQNSVHDCELAAFVSGLSDVTLVNLPDEGQDKTKRNLKIALNALLFTQKLEKKTIFHIPSEGKGLDGQILKHVIDVLTKGQIPNVTKKETSQTMETGGMSSPPNSNSVTSLNNEVYSDSVLRLKKSLLSLFRDKATSGQPTCLGAFMEYMVNLWEMVKKENFDMTFGDSGQADALIGVCTKLVQGEKHLSDQLDIWIEELDNHITELKENRQDLDSDAIIGILRNEASTHINTERENINTSLWDYLREEDIDISLVEGYKANLVKTVDNIQAQMTSDIGQKLETATFRYDMTIKMQALLTSLEAALEVKLRSLLQTCKNNDCVIEDKELEREFVNIWEDIPSNFRDQPLETQEVFDRMVEQLQENLKDRDVKKQNIILLNENQQGGFKVKTAHFALSSRMKKTLKYNKIVAQKYANNLIEDCEIRVSEKLKHKDGYSDSCFRELLAIIDKGLEVLKGESFVMSPKFEVDIKGYICGKTAMSFHEVQEALIRQREMKDNFLKETKDKHKLNFISQFRKRNQCQKAAQTFTNLCLKPTAEDYICSSLERQIYNDIIENDNALIYSSPKKFHYSLLKEMLLKDSFENFHEYLQSHEAYSKKCIDNFITAHFSGSVMVEDRREQRMHQIFEWVKWCINEVSESTNGAQTNVRVLLEKISFSLESQGKVIVPTQILKQPLFDISTLPELFLGSLQESVSELSSSISQDFMENDDVIEVPDDLPFKLKDMLYERVKGCKKQCPFCKAPCDMEEKEHQMHEAVVHRPKGLVCYTDANSTTLSHTSCSADITGQSQFQNKHTGGKSLPFKEYQSIYPDWSIHPENPRNIGAAAYWRYVFVKHNDRFAREYQCAPANLPEAWGQVTQEEALQSLRAAFQITE</sequence>
<dbReference type="InterPro" id="IPR057365">
    <property type="entry name" value="URGCP"/>
</dbReference>
<dbReference type="Pfam" id="PF25683">
    <property type="entry name" value="URGCP_GTPase"/>
    <property type="match status" value="1"/>
</dbReference>
<dbReference type="Pfam" id="PF25974">
    <property type="entry name" value="URGCP_9th"/>
    <property type="match status" value="1"/>
</dbReference>
<evidence type="ECO:0000256" key="1">
    <source>
        <dbReference type="SAM" id="MobiDB-lite"/>
    </source>
</evidence>
<dbReference type="InterPro" id="IPR052986">
    <property type="entry name" value="VLIG_GTPase"/>
</dbReference>
<evidence type="ECO:0000259" key="2">
    <source>
        <dbReference type="PROSITE" id="PS51717"/>
    </source>
</evidence>
<dbReference type="OrthoDB" id="1597724at2759"/>